<comment type="caution">
    <text evidence="1">The sequence shown here is derived from an EMBL/GenBank/DDBJ whole genome shotgun (WGS) entry which is preliminary data.</text>
</comment>
<keyword evidence="2" id="KW-1185">Reference proteome</keyword>
<accession>A0ABN9BJC3</accession>
<protein>
    <submittedName>
        <fullName evidence="1">Uncharacterized protein</fullName>
    </submittedName>
</protein>
<feature type="non-terminal residue" evidence="1">
    <location>
        <position position="41"/>
    </location>
</feature>
<proteinExistence type="predicted"/>
<reference evidence="1" key="1">
    <citation type="submission" date="2023-05" db="EMBL/GenBank/DDBJ databases">
        <authorList>
            <person name="Stuckert A."/>
        </authorList>
    </citation>
    <scope>NUCLEOTIDE SEQUENCE</scope>
</reference>
<name>A0ABN9BJC3_9NEOB</name>
<evidence type="ECO:0000313" key="1">
    <source>
        <dbReference type="EMBL" id="CAI9547730.1"/>
    </source>
</evidence>
<gene>
    <name evidence="1" type="ORF">SPARVUS_LOCUS3039550</name>
</gene>
<sequence length="41" mass="4557">MIPYCPMSCQSAPDQVHFHDRISITETSRYAASSAKSITLI</sequence>
<dbReference type="Proteomes" id="UP001162483">
    <property type="component" value="Unassembled WGS sequence"/>
</dbReference>
<organism evidence="1 2">
    <name type="scientific">Staurois parvus</name>
    <dbReference type="NCBI Taxonomy" id="386267"/>
    <lineage>
        <taxon>Eukaryota</taxon>
        <taxon>Metazoa</taxon>
        <taxon>Chordata</taxon>
        <taxon>Craniata</taxon>
        <taxon>Vertebrata</taxon>
        <taxon>Euteleostomi</taxon>
        <taxon>Amphibia</taxon>
        <taxon>Batrachia</taxon>
        <taxon>Anura</taxon>
        <taxon>Neobatrachia</taxon>
        <taxon>Ranoidea</taxon>
        <taxon>Ranidae</taxon>
        <taxon>Staurois</taxon>
    </lineage>
</organism>
<dbReference type="EMBL" id="CATNWA010004398">
    <property type="protein sequence ID" value="CAI9547730.1"/>
    <property type="molecule type" value="Genomic_DNA"/>
</dbReference>
<evidence type="ECO:0000313" key="2">
    <source>
        <dbReference type="Proteomes" id="UP001162483"/>
    </source>
</evidence>